<dbReference type="Gene3D" id="3.20.20.80">
    <property type="entry name" value="Glycosidases"/>
    <property type="match status" value="1"/>
</dbReference>
<evidence type="ECO:0000256" key="11">
    <source>
        <dbReference type="SAM" id="SignalP"/>
    </source>
</evidence>
<name>A0ABD2YW29_9GENT</name>
<keyword evidence="4 11" id="KW-0732">Signal</keyword>
<evidence type="ECO:0008006" key="14">
    <source>
        <dbReference type="Google" id="ProtNLM"/>
    </source>
</evidence>
<dbReference type="PANTHER" id="PTHR14363:SF13">
    <property type="entry name" value="OS07G0598400 PROTEIN"/>
    <property type="match status" value="1"/>
</dbReference>
<dbReference type="EMBL" id="JBJUIK010000012">
    <property type="protein sequence ID" value="KAL3511069.1"/>
    <property type="molecule type" value="Genomic_DNA"/>
</dbReference>
<evidence type="ECO:0000313" key="12">
    <source>
        <dbReference type="EMBL" id="KAL3511069.1"/>
    </source>
</evidence>
<comment type="similarity">
    <text evidence="2">Belongs to the glycosyl hydrolase 79 family.</text>
</comment>
<dbReference type="GO" id="GO:0005576">
    <property type="term" value="C:extracellular region"/>
    <property type="evidence" value="ECO:0007669"/>
    <property type="project" value="UniProtKB-SubCell"/>
</dbReference>
<protein>
    <recommendedName>
        <fullName evidence="14">Heparanase-like protein 2</fullName>
    </recommendedName>
</protein>
<feature type="signal peptide" evidence="11">
    <location>
        <begin position="1"/>
        <end position="28"/>
    </location>
</feature>
<dbReference type="SUPFAM" id="SSF51445">
    <property type="entry name" value="(Trans)glycosidases"/>
    <property type="match status" value="1"/>
</dbReference>
<evidence type="ECO:0000256" key="4">
    <source>
        <dbReference type="ARBA" id="ARBA00022729"/>
    </source>
</evidence>
<keyword evidence="13" id="KW-1185">Reference proteome</keyword>
<gene>
    <name evidence="12" type="ORF">ACH5RR_030470</name>
</gene>
<evidence type="ECO:0000256" key="7">
    <source>
        <dbReference type="ARBA" id="ARBA00023180"/>
    </source>
</evidence>
<dbReference type="InterPro" id="IPR017853">
    <property type="entry name" value="GH"/>
</dbReference>
<evidence type="ECO:0000256" key="5">
    <source>
        <dbReference type="ARBA" id="ARBA00022801"/>
    </source>
</evidence>
<feature type="chain" id="PRO_5044863675" description="Heparanase-like protein 2" evidence="11">
    <location>
        <begin position="29"/>
        <end position="521"/>
    </location>
</feature>
<keyword evidence="6" id="KW-0472">Membrane</keyword>
<evidence type="ECO:0000256" key="3">
    <source>
        <dbReference type="ARBA" id="ARBA00022525"/>
    </source>
</evidence>
<dbReference type="InterPro" id="IPR005199">
    <property type="entry name" value="Glyco_hydro_79"/>
</dbReference>
<evidence type="ECO:0000256" key="6">
    <source>
        <dbReference type="ARBA" id="ARBA00023136"/>
    </source>
</evidence>
<dbReference type="PANTHER" id="PTHR14363">
    <property type="entry name" value="HEPARANASE-RELATED"/>
    <property type="match status" value="1"/>
</dbReference>
<evidence type="ECO:0000256" key="8">
    <source>
        <dbReference type="ARBA" id="ARBA00023228"/>
    </source>
</evidence>
<evidence type="ECO:0000256" key="9">
    <source>
        <dbReference type="ARBA" id="ARBA00023765"/>
    </source>
</evidence>
<dbReference type="Pfam" id="PF03662">
    <property type="entry name" value="Glyco_hydro_79n"/>
    <property type="match status" value="1"/>
</dbReference>
<evidence type="ECO:0000256" key="1">
    <source>
        <dbReference type="ARBA" id="ARBA00004613"/>
    </source>
</evidence>
<keyword evidence="7" id="KW-0325">Glycoprotein</keyword>
<reference evidence="12 13" key="1">
    <citation type="submission" date="2024-11" db="EMBL/GenBank/DDBJ databases">
        <title>A near-complete genome assembly of Cinchona calisaya.</title>
        <authorList>
            <person name="Lian D.C."/>
            <person name="Zhao X.W."/>
            <person name="Wei L."/>
        </authorList>
    </citation>
    <scope>NUCLEOTIDE SEQUENCE [LARGE SCALE GENOMIC DNA]</scope>
    <source>
        <tissue evidence="12">Nenye</tissue>
    </source>
</reference>
<keyword evidence="3" id="KW-0964">Secreted</keyword>
<comment type="subcellular location">
    <subcellularLocation>
        <location evidence="9">Lysosome membrane</location>
        <topology evidence="9">Peripheral membrane protein</topology>
    </subcellularLocation>
    <subcellularLocation>
        <location evidence="1">Secreted</location>
    </subcellularLocation>
</comment>
<comment type="function">
    <text evidence="10">Endoglycosidase which is a cell surface and extracellular matrix-degrading enzyme. Cleaves heparan sulfate proteoglycans (HSPGs) into heparan sulfate side chains and core proteoglycans.</text>
</comment>
<comment type="caution">
    <text evidence="12">The sequence shown here is derived from an EMBL/GenBank/DDBJ whole genome shotgun (WGS) entry which is preliminary data.</text>
</comment>
<dbReference type="AlphaFoldDB" id="A0ABD2YW29"/>
<keyword evidence="5" id="KW-0378">Hydrolase</keyword>
<dbReference type="FunFam" id="3.20.20.80:FF:000023">
    <property type="entry name" value="heparanase-like protein 3"/>
    <property type="match status" value="1"/>
</dbReference>
<dbReference type="Proteomes" id="UP001630127">
    <property type="component" value="Unassembled WGS sequence"/>
</dbReference>
<proteinExistence type="inferred from homology"/>
<evidence type="ECO:0000256" key="10">
    <source>
        <dbReference type="ARBA" id="ARBA00055929"/>
    </source>
</evidence>
<keyword evidence="8" id="KW-0458">Lysosome</keyword>
<evidence type="ECO:0000313" key="13">
    <source>
        <dbReference type="Proteomes" id="UP001630127"/>
    </source>
</evidence>
<organism evidence="12 13">
    <name type="scientific">Cinchona calisaya</name>
    <dbReference type="NCBI Taxonomy" id="153742"/>
    <lineage>
        <taxon>Eukaryota</taxon>
        <taxon>Viridiplantae</taxon>
        <taxon>Streptophyta</taxon>
        <taxon>Embryophyta</taxon>
        <taxon>Tracheophyta</taxon>
        <taxon>Spermatophyta</taxon>
        <taxon>Magnoliopsida</taxon>
        <taxon>eudicotyledons</taxon>
        <taxon>Gunneridae</taxon>
        <taxon>Pentapetalae</taxon>
        <taxon>asterids</taxon>
        <taxon>lamiids</taxon>
        <taxon>Gentianales</taxon>
        <taxon>Rubiaceae</taxon>
        <taxon>Cinchonoideae</taxon>
        <taxon>Cinchoneae</taxon>
        <taxon>Cinchona</taxon>
    </lineage>
</organism>
<sequence length="521" mass="57234">MGSSRSSVFLLSCVVLLSWRFCSSLAAAEQVKVKVKGVPSIAKTDDNFICATLDWWPENKCDYNQCPWGKAGLFNLDLNNKILANAMKAFNSLRIRIGGSLTDRVVYNVGTSIKKCPHFKKRPKEMFGFSMGCLHMDRWDELNVFLNKTGALVTFSLNALLGRQKPAAGDSDILWSGDWNSQNARDFMAYTVSKGYKIDSWELGNELSGGGVAARVEGKQYGKDMIVLKNVVKELYPDPSTQPKVLGPGGFYDEQWFNDFLQTSGPGVVDGVTHHTYNLGAGVDKTLINKIRDPYFLDQVAQTYKDASRSVDLFGPWSGAWVGEAGGAYNSGGKDVSHTFANGFWYLDQLGMTSAFNHKVFCRQALIGGNYALLNTTTFIPNPDYYGALLWHRLMGKNVLSATHEGSPYLRVYSHCSKNSSGGIAVLIINMSNSTSFDVSVVNEHNLSENSEQREEYHLTPKDGNIQSDVLLLNGTPLKLTESSDIPALNPQLVDASKTISVAPDSIVFVNLKGFKAPACA</sequence>
<accession>A0ABD2YW29</accession>
<evidence type="ECO:0000256" key="2">
    <source>
        <dbReference type="ARBA" id="ARBA00009800"/>
    </source>
</evidence>
<dbReference type="GO" id="GO:0016787">
    <property type="term" value="F:hydrolase activity"/>
    <property type="evidence" value="ECO:0007669"/>
    <property type="project" value="UniProtKB-KW"/>
</dbReference>
<dbReference type="GO" id="GO:0005765">
    <property type="term" value="C:lysosomal membrane"/>
    <property type="evidence" value="ECO:0007669"/>
    <property type="project" value="UniProtKB-SubCell"/>
</dbReference>